<dbReference type="GO" id="GO:0016787">
    <property type="term" value="F:hydrolase activity"/>
    <property type="evidence" value="ECO:0007669"/>
    <property type="project" value="UniProtKB-KW"/>
</dbReference>
<evidence type="ECO:0000256" key="1">
    <source>
        <dbReference type="ARBA" id="ARBA00022729"/>
    </source>
</evidence>
<evidence type="ECO:0000256" key="3">
    <source>
        <dbReference type="SAM" id="MobiDB-lite"/>
    </source>
</evidence>
<keyword evidence="2" id="KW-0378">Hydrolase</keyword>
<dbReference type="RefSeq" id="WP_149353094.1">
    <property type="nucleotide sequence ID" value="NZ_VTRV01000097.1"/>
</dbReference>
<name>A0A5D8Z2B6_9GAMM</name>
<dbReference type="Proteomes" id="UP000323164">
    <property type="component" value="Unassembled WGS sequence"/>
</dbReference>
<sequence>MKPLTKIFGLGKRAQSSNAPASNVADQIAQALSAAGLDHSGAGGAIRATIDRALASAGLQAPRDAAEFIDAEPANEVLPDAGDVATGRVTSRGQFLHGTFGNAHGRRDYRLYLPLGYDPDGAPVPLILMLHGCTQTAEDFAIGTRMNALADRHGFLVAYPQQVGKANHAKCWNWFRPEDQRATAGEPSVLAGIVSQVALEYRVDTLRIFVAGLSAGAAMAVILGRTRPDLVRAIGVHSGLPYASAHDMPSAFATMQGRGATAGEAIQAAQRIPTILFHGDADRTVAHANADAIAAQSLQAGLNVTSESGRSTGGQSYTRQTASDDAGVRRFERWTVHGAGHAWSGGDPAGSYTDAAGPDASAAMVAFFLQQG</sequence>
<dbReference type="InterPro" id="IPR029058">
    <property type="entry name" value="AB_hydrolase_fold"/>
</dbReference>
<dbReference type="Pfam" id="PF10503">
    <property type="entry name" value="Esterase_PHB"/>
    <property type="match status" value="1"/>
</dbReference>
<dbReference type="OrthoDB" id="5291933at2"/>
<feature type="compositionally biased region" description="Polar residues" evidence="3">
    <location>
        <begin position="305"/>
        <end position="323"/>
    </location>
</feature>
<comment type="caution">
    <text evidence="4">The sequence shown here is derived from an EMBL/GenBank/DDBJ whole genome shotgun (WGS) entry which is preliminary data.</text>
</comment>
<dbReference type="InterPro" id="IPR010126">
    <property type="entry name" value="Esterase_phb"/>
</dbReference>
<accession>A0A5D8Z2B6</accession>
<keyword evidence="5" id="KW-1185">Reference proteome</keyword>
<dbReference type="EMBL" id="VTRV01000097">
    <property type="protein sequence ID" value="TZF88790.1"/>
    <property type="molecule type" value="Genomic_DNA"/>
</dbReference>
<gene>
    <name evidence="4" type="ORF">FW784_09425</name>
</gene>
<protein>
    <submittedName>
        <fullName evidence="4">PHB depolymerase family esterase</fullName>
    </submittedName>
</protein>
<dbReference type="PANTHER" id="PTHR43037:SF1">
    <property type="entry name" value="BLL1128 PROTEIN"/>
    <property type="match status" value="1"/>
</dbReference>
<feature type="region of interest" description="Disordered" evidence="3">
    <location>
        <begin position="305"/>
        <end position="324"/>
    </location>
</feature>
<dbReference type="InterPro" id="IPR050955">
    <property type="entry name" value="Plant_Biomass_Hydrol_Est"/>
</dbReference>
<evidence type="ECO:0000313" key="5">
    <source>
        <dbReference type="Proteomes" id="UP000323164"/>
    </source>
</evidence>
<proteinExistence type="predicted"/>
<dbReference type="PANTHER" id="PTHR43037">
    <property type="entry name" value="UNNAMED PRODUCT-RELATED"/>
    <property type="match status" value="1"/>
</dbReference>
<dbReference type="AlphaFoldDB" id="A0A5D8Z2B6"/>
<dbReference type="GO" id="GO:0005576">
    <property type="term" value="C:extracellular region"/>
    <property type="evidence" value="ECO:0007669"/>
    <property type="project" value="InterPro"/>
</dbReference>
<dbReference type="SUPFAM" id="SSF53474">
    <property type="entry name" value="alpha/beta-Hydrolases"/>
    <property type="match status" value="1"/>
</dbReference>
<keyword evidence="1" id="KW-0732">Signal</keyword>
<evidence type="ECO:0000256" key="2">
    <source>
        <dbReference type="ARBA" id="ARBA00022801"/>
    </source>
</evidence>
<dbReference type="NCBIfam" id="TIGR01840">
    <property type="entry name" value="esterase_phb"/>
    <property type="match status" value="1"/>
</dbReference>
<reference evidence="4 5" key="1">
    <citation type="submission" date="2019-08" db="EMBL/GenBank/DDBJ databases">
        <title>Draft genome sequence of Lysobacter sp. UKS-15.</title>
        <authorList>
            <person name="Im W.-T."/>
        </authorList>
    </citation>
    <scope>NUCLEOTIDE SEQUENCE [LARGE SCALE GENOMIC DNA]</scope>
    <source>
        <strain evidence="4 5">UKS-15</strain>
    </source>
</reference>
<evidence type="ECO:0000313" key="4">
    <source>
        <dbReference type="EMBL" id="TZF88790.1"/>
    </source>
</evidence>
<organism evidence="4 5">
    <name type="scientific">Cognatilysobacter lacus</name>
    <dbReference type="NCBI Taxonomy" id="1643323"/>
    <lineage>
        <taxon>Bacteria</taxon>
        <taxon>Pseudomonadati</taxon>
        <taxon>Pseudomonadota</taxon>
        <taxon>Gammaproteobacteria</taxon>
        <taxon>Lysobacterales</taxon>
        <taxon>Lysobacteraceae</taxon>
        <taxon>Cognatilysobacter</taxon>
    </lineage>
</organism>
<dbReference type="Gene3D" id="3.40.50.1820">
    <property type="entry name" value="alpha/beta hydrolase"/>
    <property type="match status" value="1"/>
</dbReference>